<keyword evidence="4" id="KW-1185">Reference proteome</keyword>
<accession>A0A4Q1BW12</accession>
<dbReference type="InterPro" id="IPR057634">
    <property type="entry name" value="PAH_ZNF598/HEL2"/>
</dbReference>
<feature type="domain" description="C2H2-type" evidence="2">
    <location>
        <begin position="173"/>
        <end position="194"/>
    </location>
</feature>
<evidence type="ECO:0000259" key="2">
    <source>
        <dbReference type="PROSITE" id="PS00028"/>
    </source>
</evidence>
<feature type="compositionally biased region" description="Basic and acidic residues" evidence="1">
    <location>
        <begin position="320"/>
        <end position="333"/>
    </location>
</feature>
<dbReference type="AlphaFoldDB" id="A0A4Q1BW12"/>
<feature type="region of interest" description="Disordered" evidence="1">
    <location>
        <begin position="522"/>
        <end position="655"/>
    </location>
</feature>
<dbReference type="GO" id="GO:0043022">
    <property type="term" value="F:ribosome binding"/>
    <property type="evidence" value="ECO:0007669"/>
    <property type="project" value="TreeGrafter"/>
</dbReference>
<evidence type="ECO:0000313" key="4">
    <source>
        <dbReference type="Proteomes" id="UP000289152"/>
    </source>
</evidence>
<dbReference type="EMBL" id="SDIL01000002">
    <property type="protein sequence ID" value="RXK42341.1"/>
    <property type="molecule type" value="Genomic_DNA"/>
</dbReference>
<feature type="compositionally biased region" description="Polar residues" evidence="1">
    <location>
        <begin position="536"/>
        <end position="573"/>
    </location>
</feature>
<proteinExistence type="predicted"/>
<dbReference type="GO" id="GO:0061630">
    <property type="term" value="F:ubiquitin protein ligase activity"/>
    <property type="evidence" value="ECO:0007669"/>
    <property type="project" value="InterPro"/>
</dbReference>
<dbReference type="SMART" id="SM00355">
    <property type="entry name" value="ZnF_C2H2"/>
    <property type="match status" value="4"/>
</dbReference>
<dbReference type="PANTHER" id="PTHR22938">
    <property type="entry name" value="ZINC FINGER PROTEIN 598"/>
    <property type="match status" value="1"/>
</dbReference>
<feature type="compositionally biased region" description="Polar residues" evidence="1">
    <location>
        <begin position="341"/>
        <end position="356"/>
    </location>
</feature>
<protein>
    <recommendedName>
        <fullName evidence="2">C2H2-type domain-containing protein</fullName>
    </recommendedName>
</protein>
<sequence length="707" mass="77704">MPSLLFSRSPTAPFPTDHHLTPSPAEQIASASANTDKLEKGQKWYTGLTMPGTLDLTKFKYTDAKLGLVFEDEDMMEATLLLLRFNCPYSDCPYIAKSWKDLSHHTLSDHALAICMICARQLSRFAHEQALYPPHLLGIHNPEKLARTQKPPRPRGQREIEMVAGWDPPHPMCEFCHEAFFGPDELFKHMRTKHEECEVCKSLGDRDVYFEDYAQLEVHHRQDHFYCKVPSCIERKFVVFGSEMDLRAHMISEHGQQMSNRDRANVRTLPIDFVSPLGMPDGPSRGRNQQSARGFSFARNGPAHQQVPLEVPMSPAQAEQQRRQVETDRVEMSRRRRGFDTSLTVPESQTRPSASHTPRLEEVPASGYNTPREDVDDAEAERHAALLSRVSMLVEDSPTRLSSFRSAIRQFRSSESSAKDMVDSIFNILDRDVDATLGVMKEVAGLLQNDTDGDKHRAVLEAINGFRARQRELFPSLSNPPTGLGTNYAGITSGKILQAKRTTHMSNSSSSRNVWDRVEAAASSSATPLSRPPPTNARTVPGTTAFNTASFPSLNTIVSSSKGPSISTHSTPWASGGAGSSSKTPSALVGTVRPSPSKPSIQPKPAPKLQQSAFPSLPSREKEDRKALFSKPTPKQESLRRIVGSSPAPVTNGWGIATTSVANGLADMSVEDRAAAEEAMGGEGGTGGGKKKNKGKQLLFSVSTRPS</sequence>
<dbReference type="InterPro" id="IPR056437">
    <property type="entry name" value="Znf-C2H2_ZNF598/HEL2"/>
</dbReference>
<dbReference type="InterPro" id="IPR044288">
    <property type="entry name" value="ZNF598/HEL2"/>
</dbReference>
<dbReference type="STRING" id="5217.A0A4Q1BW12"/>
<dbReference type="InterPro" id="IPR013087">
    <property type="entry name" value="Znf_C2H2_type"/>
</dbReference>
<feature type="region of interest" description="Disordered" evidence="1">
    <location>
        <begin position="676"/>
        <end position="707"/>
    </location>
</feature>
<dbReference type="Pfam" id="PF23202">
    <property type="entry name" value="PAH_ZNF598"/>
    <property type="match status" value="1"/>
</dbReference>
<dbReference type="Pfam" id="PF23230">
    <property type="entry name" value="zf-C2H2_13"/>
    <property type="match status" value="1"/>
</dbReference>
<dbReference type="Proteomes" id="UP000289152">
    <property type="component" value="Unassembled WGS sequence"/>
</dbReference>
<feature type="compositionally biased region" description="Polar residues" evidence="1">
    <location>
        <begin position="1"/>
        <end position="10"/>
    </location>
</feature>
<organism evidence="3 4">
    <name type="scientific">Tremella mesenterica</name>
    <name type="common">Jelly fungus</name>
    <dbReference type="NCBI Taxonomy" id="5217"/>
    <lineage>
        <taxon>Eukaryota</taxon>
        <taxon>Fungi</taxon>
        <taxon>Dikarya</taxon>
        <taxon>Basidiomycota</taxon>
        <taxon>Agaricomycotina</taxon>
        <taxon>Tremellomycetes</taxon>
        <taxon>Tremellales</taxon>
        <taxon>Tremellaceae</taxon>
        <taxon>Tremella</taxon>
    </lineage>
</organism>
<evidence type="ECO:0000313" key="3">
    <source>
        <dbReference type="EMBL" id="RXK42341.1"/>
    </source>
</evidence>
<dbReference type="GO" id="GO:0072344">
    <property type="term" value="P:rescue of stalled ribosome"/>
    <property type="evidence" value="ECO:0007669"/>
    <property type="project" value="InterPro"/>
</dbReference>
<feature type="compositionally biased region" description="Low complexity" evidence="1">
    <location>
        <begin position="594"/>
        <end position="603"/>
    </location>
</feature>
<gene>
    <name evidence="3" type="ORF">M231_00331</name>
</gene>
<dbReference type="VEuPathDB" id="FungiDB:TREMEDRAFT_71975"/>
<dbReference type="OrthoDB" id="3838338at2759"/>
<dbReference type="FunCoup" id="A0A4Q1BW12">
    <property type="interactions" value="65"/>
</dbReference>
<dbReference type="InParanoid" id="A0A4Q1BW12"/>
<dbReference type="PROSITE" id="PS00028">
    <property type="entry name" value="ZINC_FINGER_C2H2_1"/>
    <property type="match status" value="1"/>
</dbReference>
<comment type="caution">
    <text evidence="3">The sequence shown here is derived from an EMBL/GenBank/DDBJ whole genome shotgun (WGS) entry which is preliminary data.</text>
</comment>
<name>A0A4Q1BW12_TREME</name>
<feature type="region of interest" description="Disordered" evidence="1">
    <location>
        <begin position="312"/>
        <end position="374"/>
    </location>
</feature>
<reference evidence="3 4" key="1">
    <citation type="submission" date="2016-06" db="EMBL/GenBank/DDBJ databases">
        <title>Evolution of pathogenesis and genome organization in the Tremellales.</title>
        <authorList>
            <person name="Cuomo C."/>
            <person name="Litvintseva A."/>
            <person name="Heitman J."/>
            <person name="Chen Y."/>
            <person name="Sun S."/>
            <person name="Springer D."/>
            <person name="Dromer F."/>
            <person name="Young S."/>
            <person name="Zeng Q."/>
            <person name="Chapman S."/>
            <person name="Gujja S."/>
            <person name="Saif S."/>
            <person name="Birren B."/>
        </authorList>
    </citation>
    <scope>NUCLEOTIDE SEQUENCE [LARGE SCALE GENOMIC DNA]</scope>
    <source>
        <strain evidence="3 4">ATCC 28783</strain>
    </source>
</reference>
<evidence type="ECO:0000256" key="1">
    <source>
        <dbReference type="SAM" id="MobiDB-lite"/>
    </source>
</evidence>
<dbReference type="GO" id="GO:0016567">
    <property type="term" value="P:protein ubiquitination"/>
    <property type="evidence" value="ECO:0007669"/>
    <property type="project" value="TreeGrafter"/>
</dbReference>
<feature type="region of interest" description="Disordered" evidence="1">
    <location>
        <begin position="1"/>
        <end position="21"/>
    </location>
</feature>
<dbReference type="PANTHER" id="PTHR22938:SF0">
    <property type="entry name" value="E3 UBIQUITIN-PROTEIN LIGASE ZNF598"/>
    <property type="match status" value="1"/>
</dbReference>